<accession>A0A517TST8</accession>
<name>A0A517TST8_9BACT</name>
<evidence type="ECO:0000313" key="4">
    <source>
        <dbReference type="Proteomes" id="UP000317909"/>
    </source>
</evidence>
<keyword evidence="2" id="KW-0732">Signal</keyword>
<evidence type="ECO:0000313" key="3">
    <source>
        <dbReference type="EMBL" id="QDT71448.1"/>
    </source>
</evidence>
<evidence type="ECO:0000256" key="2">
    <source>
        <dbReference type="SAM" id="SignalP"/>
    </source>
</evidence>
<keyword evidence="4" id="KW-1185">Reference proteome</keyword>
<feature type="region of interest" description="Disordered" evidence="1">
    <location>
        <begin position="185"/>
        <end position="244"/>
    </location>
</feature>
<dbReference type="OrthoDB" id="241736at2"/>
<feature type="region of interest" description="Disordered" evidence="1">
    <location>
        <begin position="257"/>
        <end position="286"/>
    </location>
</feature>
<dbReference type="Proteomes" id="UP000317909">
    <property type="component" value="Chromosome"/>
</dbReference>
<dbReference type="RefSeq" id="WP_145430727.1">
    <property type="nucleotide sequence ID" value="NZ_CP036339.1"/>
</dbReference>
<dbReference type="AlphaFoldDB" id="A0A517TST8"/>
<dbReference type="EMBL" id="CP036339">
    <property type="protein sequence ID" value="QDT71448.1"/>
    <property type="molecule type" value="Genomic_DNA"/>
</dbReference>
<feature type="chain" id="PRO_5021750526" evidence="2">
    <location>
        <begin position="24"/>
        <end position="424"/>
    </location>
</feature>
<feature type="signal peptide" evidence="2">
    <location>
        <begin position="1"/>
        <end position="23"/>
    </location>
</feature>
<organism evidence="3 4">
    <name type="scientific">Lacipirellula limnantheis</name>
    <dbReference type="NCBI Taxonomy" id="2528024"/>
    <lineage>
        <taxon>Bacteria</taxon>
        <taxon>Pseudomonadati</taxon>
        <taxon>Planctomycetota</taxon>
        <taxon>Planctomycetia</taxon>
        <taxon>Pirellulales</taxon>
        <taxon>Lacipirellulaceae</taxon>
        <taxon>Lacipirellula</taxon>
    </lineage>
</organism>
<dbReference type="Gene3D" id="3.40.50.10610">
    <property type="entry name" value="ABC-type transport auxiliary lipoprotein component"/>
    <property type="match status" value="1"/>
</dbReference>
<dbReference type="KEGG" id="llh:I41_06050"/>
<feature type="compositionally biased region" description="Low complexity" evidence="1">
    <location>
        <begin position="198"/>
        <end position="207"/>
    </location>
</feature>
<sequence precursor="true">MLRHLLQLLAVCCSLALCGGCQVLLPEITQEPTIRNPFPQLRRVAVAPFFNQSDAPTVDGREFAMAYFTELQLTPGFEVVPLGVVEEAIIAHRIDLSRPGEARRLGQVLGVDAVAIGAVIDYAEYYPPRVGMRVEWYAANPGFHEIPAGYGLPWGTPEEEFIPDSLVYESQMALFRAEFQGRSPECDEACQPLPAPPNGAQQAPAAPLVDPSLREDHDGDDAADDEEGPALSPEDNPFFDPGQTSSLRVVDENVQPAQLEVEMPPTAPAPKKAKRTAQRPPAPSAAGAASGAAAVATAPVAAAGAAAAAVAGAPLMPEPCPCGPENDYAGLYAIGPGRADCIPFNGPVLSHTGIYNGADDKVTEALEGYVFFRDDLRYGGWQPYLSRSNEYIRFCCHMHISEMLSARGGGSAKMDVLMRWPERR</sequence>
<protein>
    <submittedName>
        <fullName evidence="3">Uncharacterized protein</fullName>
    </submittedName>
</protein>
<reference evidence="3 4" key="1">
    <citation type="submission" date="2019-02" db="EMBL/GenBank/DDBJ databases">
        <title>Deep-cultivation of Planctomycetes and their phenomic and genomic characterization uncovers novel biology.</title>
        <authorList>
            <person name="Wiegand S."/>
            <person name="Jogler M."/>
            <person name="Boedeker C."/>
            <person name="Pinto D."/>
            <person name="Vollmers J."/>
            <person name="Rivas-Marin E."/>
            <person name="Kohn T."/>
            <person name="Peeters S.H."/>
            <person name="Heuer A."/>
            <person name="Rast P."/>
            <person name="Oberbeckmann S."/>
            <person name="Bunk B."/>
            <person name="Jeske O."/>
            <person name="Meyerdierks A."/>
            <person name="Storesund J.E."/>
            <person name="Kallscheuer N."/>
            <person name="Luecker S."/>
            <person name="Lage O.M."/>
            <person name="Pohl T."/>
            <person name="Merkel B.J."/>
            <person name="Hornburger P."/>
            <person name="Mueller R.-W."/>
            <person name="Bruemmer F."/>
            <person name="Labrenz M."/>
            <person name="Spormann A.M."/>
            <person name="Op den Camp H."/>
            <person name="Overmann J."/>
            <person name="Amann R."/>
            <person name="Jetten M.S.M."/>
            <person name="Mascher T."/>
            <person name="Medema M.H."/>
            <person name="Devos D.P."/>
            <person name="Kaster A.-K."/>
            <person name="Ovreas L."/>
            <person name="Rohde M."/>
            <person name="Galperin M.Y."/>
            <person name="Jogler C."/>
        </authorList>
    </citation>
    <scope>NUCLEOTIDE SEQUENCE [LARGE SCALE GENOMIC DNA]</scope>
    <source>
        <strain evidence="3 4">I41</strain>
    </source>
</reference>
<feature type="compositionally biased region" description="Acidic residues" evidence="1">
    <location>
        <begin position="218"/>
        <end position="228"/>
    </location>
</feature>
<evidence type="ECO:0000256" key="1">
    <source>
        <dbReference type="SAM" id="MobiDB-lite"/>
    </source>
</evidence>
<gene>
    <name evidence="3" type="ORF">I41_06050</name>
</gene>
<proteinExistence type="predicted"/>